<dbReference type="EMBL" id="JQCL01000057">
    <property type="protein sequence ID" value="KRO10753.1"/>
    <property type="molecule type" value="Genomic_DNA"/>
</dbReference>
<dbReference type="OrthoDB" id="2222991at2"/>
<evidence type="ECO:0000313" key="3">
    <source>
        <dbReference type="Proteomes" id="UP000051783"/>
    </source>
</evidence>
<dbReference type="InterPro" id="IPR048667">
    <property type="entry name" value="Imm5-like"/>
</dbReference>
<dbReference type="PATRIC" id="fig|942150.3.peg.2544"/>
<sequence length="222" mass="25581">MENLVQLLANEPDQSGFYASLTPSNQARYQQWFDRAKNSEDRQVRLRHIQHELINGHRRLTIGSYMGDVRAPNPKMDDVTLRAKLIETSERLSHRQMAVYAIALCQYVATKLNFLDDPLLHETIAINKRWLAGEITFKEARAYAGVPMQHSRDASDKTHRLFYRMLHQAAVTPHVKRHALIASDFALETLLTKSSQSQVATKERTWQCAQLLKYPLARLKNS</sequence>
<keyword evidence="3" id="KW-1185">Reference proteome</keyword>
<dbReference type="STRING" id="942150.IV64_GL002436"/>
<feature type="domain" description="Imm-5-like" evidence="1">
    <location>
        <begin position="89"/>
        <end position="212"/>
    </location>
</feature>
<protein>
    <recommendedName>
        <fullName evidence="1">Imm-5-like domain-containing protein</fullName>
    </recommendedName>
</protein>
<dbReference type="AlphaFoldDB" id="A0A0R2MAH4"/>
<accession>A0A0R2MAH4</accession>
<dbReference type="RefSeq" id="WP_057706154.1">
    <property type="nucleotide sequence ID" value="NZ_JQCL01000057.1"/>
</dbReference>
<proteinExistence type="predicted"/>
<organism evidence="2 3">
    <name type="scientific">Lactiplantibacillus xiangfangensis</name>
    <dbReference type="NCBI Taxonomy" id="942150"/>
    <lineage>
        <taxon>Bacteria</taxon>
        <taxon>Bacillati</taxon>
        <taxon>Bacillota</taxon>
        <taxon>Bacilli</taxon>
        <taxon>Lactobacillales</taxon>
        <taxon>Lactobacillaceae</taxon>
        <taxon>Lactiplantibacillus</taxon>
    </lineage>
</organism>
<dbReference type="Pfam" id="PF13376">
    <property type="entry name" value="OmdA"/>
    <property type="match status" value="1"/>
</dbReference>
<reference evidence="2 3" key="1">
    <citation type="journal article" date="2015" name="Genome Announc.">
        <title>Expanding the biotechnology potential of lactobacilli through comparative genomics of 213 strains and associated genera.</title>
        <authorList>
            <person name="Sun Z."/>
            <person name="Harris H.M."/>
            <person name="McCann A."/>
            <person name="Guo C."/>
            <person name="Argimon S."/>
            <person name="Zhang W."/>
            <person name="Yang X."/>
            <person name="Jeffery I.B."/>
            <person name="Cooney J.C."/>
            <person name="Kagawa T.F."/>
            <person name="Liu W."/>
            <person name="Song Y."/>
            <person name="Salvetti E."/>
            <person name="Wrobel A."/>
            <person name="Rasinkangas P."/>
            <person name="Parkhill J."/>
            <person name="Rea M.C."/>
            <person name="O'Sullivan O."/>
            <person name="Ritari J."/>
            <person name="Douillard F.P."/>
            <person name="Paul Ross R."/>
            <person name="Yang R."/>
            <person name="Briner A.E."/>
            <person name="Felis G.E."/>
            <person name="de Vos W.M."/>
            <person name="Barrangou R."/>
            <person name="Klaenhammer T.R."/>
            <person name="Caufield P.W."/>
            <person name="Cui Y."/>
            <person name="Zhang H."/>
            <person name="O'Toole P.W."/>
        </authorList>
    </citation>
    <scope>NUCLEOTIDE SEQUENCE [LARGE SCALE GENOMIC DNA]</scope>
    <source>
        <strain evidence="2 3">LMG 26013</strain>
    </source>
</reference>
<dbReference type="Pfam" id="PF21805">
    <property type="entry name" value="Imm5_like"/>
    <property type="match status" value="1"/>
</dbReference>
<comment type="caution">
    <text evidence="2">The sequence shown here is derived from an EMBL/GenBank/DDBJ whole genome shotgun (WGS) entry which is preliminary data.</text>
</comment>
<gene>
    <name evidence="2" type="ORF">IV64_GL002436</name>
</gene>
<evidence type="ECO:0000313" key="2">
    <source>
        <dbReference type="EMBL" id="KRO10753.1"/>
    </source>
</evidence>
<name>A0A0R2MAH4_9LACO</name>
<evidence type="ECO:0000259" key="1">
    <source>
        <dbReference type="Pfam" id="PF21805"/>
    </source>
</evidence>
<dbReference type="Proteomes" id="UP000051783">
    <property type="component" value="Unassembled WGS sequence"/>
</dbReference>